<gene>
    <name evidence="2" type="ORF">NIDE3823</name>
</gene>
<dbReference type="InterPro" id="IPR028939">
    <property type="entry name" value="P5C_Rdtase_cat_N"/>
</dbReference>
<dbReference type="EMBL" id="FP929003">
    <property type="protein sequence ID" value="CBK43498.1"/>
    <property type="molecule type" value="Genomic_DNA"/>
</dbReference>
<dbReference type="KEGG" id="nde:NIDE3823"/>
<dbReference type="OrthoDB" id="9774191at2"/>
<dbReference type="STRING" id="330214.NIDE3823"/>
<dbReference type="SUPFAM" id="SSF51735">
    <property type="entry name" value="NAD(P)-binding Rossmann-fold domains"/>
    <property type="match status" value="1"/>
</dbReference>
<dbReference type="GO" id="GO:0047850">
    <property type="term" value="F:diaminopimelate dehydrogenase activity"/>
    <property type="evidence" value="ECO:0007669"/>
    <property type="project" value="UniProtKB-EC"/>
</dbReference>
<feature type="domain" description="Pyrroline-5-carboxylate reductase catalytic N-terminal" evidence="1">
    <location>
        <begin position="14"/>
        <end position="99"/>
    </location>
</feature>
<dbReference type="Gene3D" id="3.40.50.720">
    <property type="entry name" value="NAD(P)-binding Rossmann-like Domain"/>
    <property type="match status" value="1"/>
</dbReference>
<dbReference type="SUPFAM" id="SSF55347">
    <property type="entry name" value="Glyceraldehyde-3-phosphate dehydrogenase-like, C-terminal domain"/>
    <property type="match status" value="1"/>
</dbReference>
<dbReference type="EC" id="1.4.1.16" evidence="2"/>
<organism evidence="2 3">
    <name type="scientific">Nitrospira defluvii</name>
    <dbReference type="NCBI Taxonomy" id="330214"/>
    <lineage>
        <taxon>Bacteria</taxon>
        <taxon>Pseudomonadati</taxon>
        <taxon>Nitrospirota</taxon>
        <taxon>Nitrospiria</taxon>
        <taxon>Nitrospirales</taxon>
        <taxon>Nitrospiraceae</taxon>
        <taxon>Nitrospira</taxon>
    </lineage>
</organism>
<name>D8PJC4_9BACT</name>
<keyword evidence="2" id="KW-0560">Oxidoreductase</keyword>
<accession>D8PJC4</accession>
<dbReference type="CDD" id="cd02270">
    <property type="entry name" value="meso-DAPDH_N"/>
    <property type="match status" value="1"/>
</dbReference>
<proteinExistence type="predicted"/>
<protein>
    <submittedName>
        <fullName evidence="2">Putative Diaminopimelate dehydrogenase</fullName>
        <ecNumber evidence="2">1.4.1.16</ecNumber>
    </submittedName>
</protein>
<dbReference type="Pfam" id="PF03807">
    <property type="entry name" value="F420_oxidored"/>
    <property type="match status" value="1"/>
</dbReference>
<keyword evidence="3" id="KW-1185">Reference proteome</keyword>
<dbReference type="AlphaFoldDB" id="D8PJC4"/>
<dbReference type="Gene3D" id="3.30.360.10">
    <property type="entry name" value="Dihydrodipicolinate Reductase, domain 2"/>
    <property type="match status" value="1"/>
</dbReference>
<dbReference type="HOGENOM" id="CLU_055796_1_0_0"/>
<reference evidence="2 3" key="1">
    <citation type="journal article" date="2010" name="Proc. Natl. Acad. Sci. U.S.A.">
        <title>A Nitrospira metagenome illuminates the physiology and evolution of globally important nitrite-oxidizing bacteria.</title>
        <authorList>
            <person name="Lucker S."/>
            <person name="Wagner M."/>
            <person name="Maixner F."/>
            <person name="Pelletier E."/>
            <person name="Koch H."/>
            <person name="Vacherie B."/>
            <person name="Rattei T."/>
            <person name="Sinninghe Damste J."/>
            <person name="Spieck E."/>
            <person name="Le Paslier D."/>
            <person name="Daims H."/>
        </authorList>
    </citation>
    <scope>NUCLEOTIDE SEQUENCE [LARGE SCALE GENOMIC DNA]</scope>
</reference>
<dbReference type="Proteomes" id="UP000001660">
    <property type="component" value="Chromosome"/>
</dbReference>
<dbReference type="eggNOG" id="COG1748">
    <property type="taxonomic scope" value="Bacteria"/>
</dbReference>
<dbReference type="InterPro" id="IPR036291">
    <property type="entry name" value="NAD(P)-bd_dom_sf"/>
</dbReference>
<evidence type="ECO:0000313" key="3">
    <source>
        <dbReference type="Proteomes" id="UP000001660"/>
    </source>
</evidence>
<sequence length="311" mass="33624">MVIPKGRNEKNTIRIGVVGFGKVGRACAELLLTSKDVALAAIVRRLDSLAQPLPEVFSKIPVVSHTAQVHQMDAALLCVPIDQVRAAAHDCLQHGLPIIECALLHGEAFQAHREAIDRFATRFDVPAIVGAGWDPGALSVMRSLFGLLAPEGESEMRHRVAASLHHTAMARRVAGVKDALCTEQSAANGMRQRYVYVELEKGVDVDRVAAEIRADPLFLGEETLVFPVDSVAALEQEGRGVALERRSAPGRAGHQRFLFEARFDDAILTAHMMLAAARALPGLSPGAHSLLDLPLSALWGEQAPTAERIWL</sequence>
<evidence type="ECO:0000313" key="2">
    <source>
        <dbReference type="EMBL" id="CBK43498.1"/>
    </source>
</evidence>
<evidence type="ECO:0000259" key="1">
    <source>
        <dbReference type="Pfam" id="PF03807"/>
    </source>
</evidence>